<keyword evidence="3" id="KW-1185">Reference proteome</keyword>
<evidence type="ECO:0000313" key="2">
    <source>
        <dbReference type="EMBL" id="SET56546.1"/>
    </source>
</evidence>
<sequence length="166" mass="18646">MKYATIKGILVLLIMLYMHNATAGSALYSAIVTAEKAGVVDQTNITAPSFHACEIRKGDVISDYIASGFTILNASSCVPVLVRLPELIIPEWNPRWPVPPVCLSCPPWDLSILEILDPYLAEQVKELSQKYRVNEYMKALRNLQSEFDLEGFDKALEELDAQQRFK</sequence>
<feature type="chain" id="PRO_5011571609" evidence="1">
    <location>
        <begin position="24"/>
        <end position="166"/>
    </location>
</feature>
<dbReference type="OrthoDB" id="8545841at2"/>
<dbReference type="Proteomes" id="UP000199345">
    <property type="component" value="Unassembled WGS sequence"/>
</dbReference>
<feature type="signal peptide" evidence="1">
    <location>
        <begin position="1"/>
        <end position="23"/>
    </location>
</feature>
<accession>A0A1I0FGN2</accession>
<keyword evidence="1" id="KW-0732">Signal</keyword>
<name>A0A1I0FGN2_9PROT</name>
<gene>
    <name evidence="2" type="ORF">SAMN05216326_13720</name>
</gene>
<evidence type="ECO:0000313" key="3">
    <source>
        <dbReference type="Proteomes" id="UP000199345"/>
    </source>
</evidence>
<organism evidence="2 3">
    <name type="scientific">Nitrosomonas marina</name>
    <dbReference type="NCBI Taxonomy" id="917"/>
    <lineage>
        <taxon>Bacteria</taxon>
        <taxon>Pseudomonadati</taxon>
        <taxon>Pseudomonadota</taxon>
        <taxon>Betaproteobacteria</taxon>
        <taxon>Nitrosomonadales</taxon>
        <taxon>Nitrosomonadaceae</taxon>
        <taxon>Nitrosomonas</taxon>
    </lineage>
</organism>
<dbReference type="EMBL" id="FOIA01000037">
    <property type="protein sequence ID" value="SET56546.1"/>
    <property type="molecule type" value="Genomic_DNA"/>
</dbReference>
<protein>
    <submittedName>
        <fullName evidence="2">Uncharacterized protein</fullName>
    </submittedName>
</protein>
<evidence type="ECO:0000256" key="1">
    <source>
        <dbReference type="SAM" id="SignalP"/>
    </source>
</evidence>
<dbReference type="RefSeq" id="WP_090661246.1">
    <property type="nucleotide sequence ID" value="NZ_FOIA01000037.1"/>
</dbReference>
<reference evidence="3" key="1">
    <citation type="submission" date="2016-10" db="EMBL/GenBank/DDBJ databases">
        <authorList>
            <person name="Varghese N."/>
            <person name="Submissions S."/>
        </authorList>
    </citation>
    <scope>NUCLEOTIDE SEQUENCE [LARGE SCALE GENOMIC DNA]</scope>
    <source>
        <strain evidence="3">Nm71</strain>
    </source>
</reference>
<proteinExistence type="predicted"/>
<dbReference type="AlphaFoldDB" id="A0A1I0FGN2"/>